<keyword evidence="1" id="KW-0472">Membrane</keyword>
<reference evidence="2 3" key="1">
    <citation type="journal article" date="2007" name="Nature">
        <title>Evolution of genes and genomes on the Drosophila phylogeny.</title>
        <authorList>
            <consortium name="Drosophila 12 Genomes Consortium"/>
            <person name="Clark A.G."/>
            <person name="Eisen M.B."/>
            <person name="Smith D.R."/>
            <person name="Bergman C.M."/>
            <person name="Oliver B."/>
            <person name="Markow T.A."/>
            <person name="Kaufman T.C."/>
            <person name="Kellis M."/>
            <person name="Gelbart W."/>
            <person name="Iyer V.N."/>
            <person name="Pollard D.A."/>
            <person name="Sackton T.B."/>
            <person name="Larracuente A.M."/>
            <person name="Singh N.D."/>
            <person name="Abad J.P."/>
            <person name="Abt D.N."/>
            <person name="Adryan B."/>
            <person name="Aguade M."/>
            <person name="Akashi H."/>
            <person name="Anderson W.W."/>
            <person name="Aquadro C.F."/>
            <person name="Ardell D.H."/>
            <person name="Arguello R."/>
            <person name="Artieri C.G."/>
            <person name="Barbash D.A."/>
            <person name="Barker D."/>
            <person name="Barsanti P."/>
            <person name="Batterham P."/>
            <person name="Batzoglou S."/>
            <person name="Begun D."/>
            <person name="Bhutkar A."/>
            <person name="Blanco E."/>
            <person name="Bosak S.A."/>
            <person name="Bradley R.K."/>
            <person name="Brand A.D."/>
            <person name="Brent M.R."/>
            <person name="Brooks A.N."/>
            <person name="Brown R.H."/>
            <person name="Butlin R.K."/>
            <person name="Caggese C."/>
            <person name="Calvi B.R."/>
            <person name="Bernardo de Carvalho A."/>
            <person name="Caspi A."/>
            <person name="Castrezana S."/>
            <person name="Celniker S.E."/>
            <person name="Chang J.L."/>
            <person name="Chapple C."/>
            <person name="Chatterji S."/>
            <person name="Chinwalla A."/>
            <person name="Civetta A."/>
            <person name="Clifton S.W."/>
            <person name="Comeron J.M."/>
            <person name="Costello J.C."/>
            <person name="Coyne J.A."/>
            <person name="Daub J."/>
            <person name="David R.G."/>
            <person name="Delcher A.L."/>
            <person name="Delehaunty K."/>
            <person name="Do C.B."/>
            <person name="Ebling H."/>
            <person name="Edwards K."/>
            <person name="Eickbush T."/>
            <person name="Evans J.D."/>
            <person name="Filipski A."/>
            <person name="Findeiss S."/>
            <person name="Freyhult E."/>
            <person name="Fulton L."/>
            <person name="Fulton R."/>
            <person name="Garcia A.C."/>
            <person name="Gardiner A."/>
            <person name="Garfield D.A."/>
            <person name="Garvin B.E."/>
            <person name="Gibson G."/>
            <person name="Gilbert D."/>
            <person name="Gnerre S."/>
            <person name="Godfrey J."/>
            <person name="Good R."/>
            <person name="Gotea V."/>
            <person name="Gravely B."/>
            <person name="Greenberg A.J."/>
            <person name="Griffiths-Jones S."/>
            <person name="Gross S."/>
            <person name="Guigo R."/>
            <person name="Gustafson E.A."/>
            <person name="Haerty W."/>
            <person name="Hahn M.W."/>
            <person name="Halligan D.L."/>
            <person name="Halpern A.L."/>
            <person name="Halter G.M."/>
            <person name="Han M.V."/>
            <person name="Heger A."/>
            <person name="Hillier L."/>
            <person name="Hinrichs A.S."/>
            <person name="Holmes I."/>
            <person name="Hoskins R.A."/>
            <person name="Hubisz M.J."/>
            <person name="Hultmark D."/>
            <person name="Huntley M.A."/>
            <person name="Jaffe D.B."/>
            <person name="Jagadeeshan S."/>
            <person name="Jeck W.R."/>
            <person name="Johnson J."/>
            <person name="Jones C.D."/>
            <person name="Jordan W.C."/>
            <person name="Karpen G.H."/>
            <person name="Kataoka E."/>
            <person name="Keightley P.D."/>
            <person name="Kheradpour P."/>
            <person name="Kirkness E.F."/>
            <person name="Koerich L.B."/>
            <person name="Kristiansen K."/>
            <person name="Kudrna D."/>
            <person name="Kulathinal R.J."/>
            <person name="Kumar S."/>
            <person name="Kwok R."/>
            <person name="Lander E."/>
            <person name="Langley C.H."/>
            <person name="Lapoint R."/>
            <person name="Lazzaro B.P."/>
            <person name="Lee S.J."/>
            <person name="Levesque L."/>
            <person name="Li R."/>
            <person name="Lin C.F."/>
            <person name="Lin M.F."/>
            <person name="Lindblad-Toh K."/>
            <person name="Llopart A."/>
            <person name="Long M."/>
            <person name="Low L."/>
            <person name="Lozovsky E."/>
            <person name="Lu J."/>
            <person name="Luo M."/>
            <person name="Machado C.A."/>
            <person name="Makalowski W."/>
            <person name="Marzo M."/>
            <person name="Matsuda M."/>
            <person name="Matzkin L."/>
            <person name="McAllister B."/>
            <person name="McBride C.S."/>
            <person name="McKernan B."/>
            <person name="McKernan K."/>
            <person name="Mendez-Lago M."/>
            <person name="Minx P."/>
            <person name="Mollenhauer M.U."/>
            <person name="Montooth K."/>
            <person name="Mount S.M."/>
            <person name="Mu X."/>
            <person name="Myers E."/>
            <person name="Negre B."/>
            <person name="Newfeld S."/>
            <person name="Nielsen R."/>
            <person name="Noor M.A."/>
            <person name="O'Grady P."/>
            <person name="Pachter L."/>
            <person name="Papaceit M."/>
            <person name="Parisi M.J."/>
            <person name="Parisi M."/>
            <person name="Parts L."/>
            <person name="Pedersen J.S."/>
            <person name="Pesole G."/>
            <person name="Phillippy A.M."/>
            <person name="Ponting C.P."/>
            <person name="Pop M."/>
            <person name="Porcelli D."/>
            <person name="Powell J.R."/>
            <person name="Prohaska S."/>
            <person name="Pruitt K."/>
            <person name="Puig M."/>
            <person name="Quesneville H."/>
            <person name="Ram K.R."/>
            <person name="Rand D."/>
            <person name="Rasmussen M.D."/>
            <person name="Reed L.K."/>
            <person name="Reenan R."/>
            <person name="Reily A."/>
            <person name="Remington K.A."/>
            <person name="Rieger T.T."/>
            <person name="Ritchie M.G."/>
            <person name="Robin C."/>
            <person name="Rogers Y.H."/>
            <person name="Rohde C."/>
            <person name="Rozas J."/>
            <person name="Rubenfield M.J."/>
            <person name="Ruiz A."/>
            <person name="Russo S."/>
            <person name="Salzberg S.L."/>
            <person name="Sanchez-Gracia A."/>
            <person name="Saranga D.J."/>
            <person name="Sato H."/>
            <person name="Schaeffer S.W."/>
            <person name="Schatz M.C."/>
            <person name="Schlenke T."/>
            <person name="Schwartz R."/>
            <person name="Segarra C."/>
            <person name="Singh R.S."/>
            <person name="Sirot L."/>
            <person name="Sirota M."/>
            <person name="Sisneros N.B."/>
            <person name="Smith C.D."/>
            <person name="Smith T.F."/>
            <person name="Spieth J."/>
            <person name="Stage D.E."/>
            <person name="Stark A."/>
            <person name="Stephan W."/>
            <person name="Strausberg R.L."/>
            <person name="Strempel S."/>
            <person name="Sturgill D."/>
            <person name="Sutton G."/>
            <person name="Sutton G.G."/>
            <person name="Tao W."/>
            <person name="Teichmann S."/>
            <person name="Tobari Y.N."/>
            <person name="Tomimura Y."/>
            <person name="Tsolas J.M."/>
            <person name="Valente V.L."/>
            <person name="Venter E."/>
            <person name="Venter J.C."/>
            <person name="Vicario S."/>
            <person name="Vieira F.G."/>
            <person name="Vilella A.J."/>
            <person name="Villasante A."/>
            <person name="Walenz B."/>
            <person name="Wang J."/>
            <person name="Wasserman M."/>
            <person name="Watts T."/>
            <person name="Wilson D."/>
            <person name="Wilson R.K."/>
            <person name="Wing R.A."/>
            <person name="Wolfner M.F."/>
            <person name="Wong A."/>
            <person name="Wong G.K."/>
            <person name="Wu C.I."/>
            <person name="Wu G."/>
            <person name="Yamamoto D."/>
            <person name="Yang H.P."/>
            <person name="Yang S.P."/>
            <person name="Yorke J.A."/>
            <person name="Yoshida K."/>
            <person name="Zdobnov E."/>
            <person name="Zhang P."/>
            <person name="Zhang Y."/>
            <person name="Zimin A.V."/>
            <person name="Baldwin J."/>
            <person name="Abdouelleil A."/>
            <person name="Abdulkadir J."/>
            <person name="Abebe A."/>
            <person name="Abera B."/>
            <person name="Abreu J."/>
            <person name="Acer S.C."/>
            <person name="Aftuck L."/>
            <person name="Alexander A."/>
            <person name="An P."/>
            <person name="Anderson E."/>
            <person name="Anderson S."/>
            <person name="Arachi H."/>
            <person name="Azer M."/>
            <person name="Bachantsang P."/>
            <person name="Barry A."/>
            <person name="Bayul T."/>
            <person name="Berlin A."/>
            <person name="Bessette D."/>
            <person name="Bloom T."/>
            <person name="Blye J."/>
            <person name="Boguslavskiy L."/>
            <person name="Bonnet C."/>
            <person name="Boukhgalter B."/>
            <person name="Bourzgui I."/>
            <person name="Brown A."/>
            <person name="Cahill P."/>
            <person name="Channer S."/>
            <person name="Cheshatsang Y."/>
            <person name="Chuda L."/>
            <person name="Citroen M."/>
            <person name="Collymore A."/>
            <person name="Cooke P."/>
            <person name="Costello M."/>
            <person name="D'Aco K."/>
            <person name="Daza R."/>
            <person name="De Haan G."/>
            <person name="DeGray S."/>
            <person name="DeMaso C."/>
            <person name="Dhargay N."/>
            <person name="Dooley K."/>
            <person name="Dooley E."/>
            <person name="Doricent M."/>
            <person name="Dorje P."/>
            <person name="Dorjee K."/>
            <person name="Dupes A."/>
            <person name="Elong R."/>
            <person name="Falk J."/>
            <person name="Farina A."/>
            <person name="Faro S."/>
            <person name="Ferguson D."/>
            <person name="Fisher S."/>
            <person name="Foley C.D."/>
            <person name="Franke A."/>
            <person name="Friedrich D."/>
            <person name="Gadbois L."/>
            <person name="Gearin G."/>
            <person name="Gearin C.R."/>
            <person name="Giannoukos G."/>
            <person name="Goode T."/>
            <person name="Graham J."/>
            <person name="Grandbois E."/>
            <person name="Grewal S."/>
            <person name="Gyaltsen K."/>
            <person name="Hafez N."/>
            <person name="Hagos B."/>
            <person name="Hall J."/>
            <person name="Henson C."/>
            <person name="Hollinger A."/>
            <person name="Honan T."/>
            <person name="Huard M.D."/>
            <person name="Hughes L."/>
            <person name="Hurhula B."/>
            <person name="Husby M.E."/>
            <person name="Kamat A."/>
            <person name="Kanga B."/>
            <person name="Kashin S."/>
            <person name="Khazanovich D."/>
            <person name="Kisner P."/>
            <person name="Lance K."/>
            <person name="Lara M."/>
            <person name="Lee W."/>
            <person name="Lennon N."/>
            <person name="Letendre F."/>
            <person name="LeVine R."/>
            <person name="Lipovsky A."/>
            <person name="Liu X."/>
            <person name="Liu J."/>
            <person name="Liu S."/>
            <person name="Lokyitsang T."/>
            <person name="Lokyitsang Y."/>
            <person name="Lubonja R."/>
            <person name="Lui A."/>
            <person name="MacDonald P."/>
            <person name="Magnisalis V."/>
            <person name="Maru K."/>
            <person name="Matthews C."/>
            <person name="McCusker W."/>
            <person name="McDonough S."/>
            <person name="Mehta T."/>
            <person name="Meldrim J."/>
            <person name="Meneus L."/>
            <person name="Mihai O."/>
            <person name="Mihalev A."/>
            <person name="Mihova T."/>
            <person name="Mittelman R."/>
            <person name="Mlenga V."/>
            <person name="Montmayeur A."/>
            <person name="Mulrain L."/>
            <person name="Navidi A."/>
            <person name="Naylor J."/>
            <person name="Negash T."/>
            <person name="Nguyen T."/>
            <person name="Nguyen N."/>
            <person name="Nicol R."/>
            <person name="Norbu C."/>
            <person name="Norbu N."/>
            <person name="Novod N."/>
            <person name="O'Neill B."/>
            <person name="Osman S."/>
            <person name="Markiewicz E."/>
            <person name="Oyono O.L."/>
            <person name="Patti C."/>
            <person name="Phunkhang P."/>
            <person name="Pierre F."/>
            <person name="Priest M."/>
            <person name="Raghuraman S."/>
            <person name="Rege F."/>
            <person name="Reyes R."/>
            <person name="Rise C."/>
            <person name="Rogov P."/>
            <person name="Ross K."/>
            <person name="Ryan E."/>
            <person name="Settipalli S."/>
            <person name="Shea T."/>
            <person name="Sherpa N."/>
            <person name="Shi L."/>
            <person name="Shih D."/>
            <person name="Sparrow T."/>
            <person name="Spaulding J."/>
            <person name="Stalker J."/>
            <person name="Stange-Thomann N."/>
            <person name="Stavropoulos S."/>
            <person name="Stone C."/>
            <person name="Strader C."/>
            <person name="Tesfaye S."/>
            <person name="Thomson T."/>
            <person name="Thoulutsang Y."/>
            <person name="Thoulutsang D."/>
            <person name="Topham K."/>
            <person name="Topping I."/>
            <person name="Tsamla T."/>
            <person name="Vassiliev H."/>
            <person name="Vo A."/>
            <person name="Wangchuk T."/>
            <person name="Wangdi T."/>
            <person name="Weiand M."/>
            <person name="Wilkinson J."/>
            <person name="Wilson A."/>
            <person name="Yadav S."/>
            <person name="Young G."/>
            <person name="Yu Q."/>
            <person name="Zembek L."/>
            <person name="Zhong D."/>
            <person name="Zimmer A."/>
            <person name="Zwirko Z."/>
            <person name="Jaffe D.B."/>
            <person name="Alvarez P."/>
            <person name="Brockman W."/>
            <person name="Butler J."/>
            <person name="Chin C."/>
            <person name="Gnerre S."/>
            <person name="Grabherr M."/>
            <person name="Kleber M."/>
            <person name="Mauceli E."/>
            <person name="MacCallum I."/>
        </authorList>
    </citation>
    <scope>NUCLEOTIDE SEQUENCE [LARGE SCALE GENOMIC DNA]</scope>
    <source>
        <strain evidence="3">Rob3c / Tucson 14021-0248.25</strain>
    </source>
</reference>
<evidence type="ECO:0000313" key="2">
    <source>
        <dbReference type="EMBL" id="EDW52898.1"/>
    </source>
</evidence>
<name>B4I067_DROSE</name>
<keyword evidence="1" id="KW-1133">Transmembrane helix</keyword>
<feature type="transmembrane region" description="Helical" evidence="1">
    <location>
        <begin position="39"/>
        <end position="59"/>
    </location>
</feature>
<keyword evidence="3" id="KW-1185">Reference proteome</keyword>
<dbReference type="AlphaFoldDB" id="B4I067"/>
<organism evidence="3">
    <name type="scientific">Drosophila sechellia</name>
    <name type="common">Fruit fly</name>
    <dbReference type="NCBI Taxonomy" id="7238"/>
    <lineage>
        <taxon>Eukaryota</taxon>
        <taxon>Metazoa</taxon>
        <taxon>Ecdysozoa</taxon>
        <taxon>Arthropoda</taxon>
        <taxon>Hexapoda</taxon>
        <taxon>Insecta</taxon>
        <taxon>Pterygota</taxon>
        <taxon>Neoptera</taxon>
        <taxon>Endopterygota</taxon>
        <taxon>Diptera</taxon>
        <taxon>Brachycera</taxon>
        <taxon>Muscomorpha</taxon>
        <taxon>Ephydroidea</taxon>
        <taxon>Drosophilidae</taxon>
        <taxon>Drosophila</taxon>
        <taxon>Sophophora</taxon>
    </lineage>
</organism>
<proteinExistence type="predicted"/>
<dbReference type="EMBL" id="CH480819">
    <property type="protein sequence ID" value="EDW52898.1"/>
    <property type="molecule type" value="Genomic_DNA"/>
</dbReference>
<evidence type="ECO:0000313" key="3">
    <source>
        <dbReference type="Proteomes" id="UP000001292"/>
    </source>
</evidence>
<evidence type="ECO:0000256" key="1">
    <source>
        <dbReference type="SAM" id="Phobius"/>
    </source>
</evidence>
<dbReference type="HOGENOM" id="CLU_2833898_0_0_1"/>
<accession>B4I067</accession>
<gene>
    <name evidence="2" type="primary">Dsec\GM12520</name>
    <name evidence="2" type="ORF">Dsec_GM12520</name>
</gene>
<sequence length="66" mass="7540">MCGNDYASACVCLGVGVCVCVFGFCVVCVYISYEYNACIIKILYFMITLRYFILLIFNLKKKIAWL</sequence>
<feature type="transmembrane region" description="Helical" evidence="1">
    <location>
        <begin position="7"/>
        <end position="33"/>
    </location>
</feature>
<dbReference type="Proteomes" id="UP000001292">
    <property type="component" value="Unassembled WGS sequence"/>
</dbReference>
<protein>
    <submittedName>
        <fullName evidence="2">GM12520</fullName>
    </submittedName>
</protein>
<keyword evidence="1" id="KW-0812">Transmembrane</keyword>